<evidence type="ECO:0000313" key="2">
    <source>
        <dbReference type="Proteomes" id="UP000218387"/>
    </source>
</evidence>
<dbReference type="Pfam" id="PF11148">
    <property type="entry name" value="DUF2922"/>
    <property type="match status" value="1"/>
</dbReference>
<reference evidence="1 2" key="1">
    <citation type="submission" date="2018-05" db="EMBL/GenBank/DDBJ databases">
        <title>Genome comparison of Eubacterium sp.</title>
        <authorList>
            <person name="Feng Y."/>
            <person name="Sanchez-Andrea I."/>
            <person name="Stams A.J.M."/>
            <person name="De Vos W.M."/>
        </authorList>
    </citation>
    <scope>NUCLEOTIDE SEQUENCE [LARGE SCALE GENOMIC DNA]</scope>
    <source>
        <strain evidence="1 2">YI</strain>
    </source>
</reference>
<dbReference type="KEGG" id="emt:CPZ25_015505"/>
<dbReference type="Proteomes" id="UP000218387">
    <property type="component" value="Chromosome"/>
</dbReference>
<sequence length="78" mass="8690">METTTTTKALDLEFELENGKSFTITCPDYLDDLTKEQVEAQAAEIIAAGAFAPDGFNLSKFKSFEYIDKTTRKTEIDA</sequence>
<organism evidence="1 2">
    <name type="scientific">Eubacterium maltosivorans</name>
    <dbReference type="NCBI Taxonomy" id="2041044"/>
    <lineage>
        <taxon>Bacteria</taxon>
        <taxon>Bacillati</taxon>
        <taxon>Bacillota</taxon>
        <taxon>Clostridia</taxon>
        <taxon>Eubacteriales</taxon>
        <taxon>Eubacteriaceae</taxon>
        <taxon>Eubacterium</taxon>
    </lineage>
</organism>
<dbReference type="InterPro" id="IPR021321">
    <property type="entry name" value="DUF2922"/>
</dbReference>
<keyword evidence="2" id="KW-1185">Reference proteome</keyword>
<name>A0A4P9CAR8_EUBML</name>
<dbReference type="EMBL" id="CP029487">
    <property type="protein sequence ID" value="QCT72674.1"/>
    <property type="molecule type" value="Genomic_DNA"/>
</dbReference>
<gene>
    <name evidence="1" type="ORF">CPZ25_015505</name>
</gene>
<evidence type="ECO:0000313" key="1">
    <source>
        <dbReference type="EMBL" id="QCT72674.1"/>
    </source>
</evidence>
<accession>A0A4P9CAR8</accession>
<dbReference type="AlphaFoldDB" id="A0A4P9CAR8"/>
<protein>
    <submittedName>
        <fullName evidence="1">DUF2922 domain-containing protein</fullName>
    </submittedName>
</protein>
<dbReference type="RefSeq" id="WP_096919194.1">
    <property type="nucleotide sequence ID" value="NZ_CP029487.1"/>
</dbReference>
<proteinExistence type="predicted"/>